<dbReference type="Proteomes" id="UP000184310">
    <property type="component" value="Unassembled WGS sequence"/>
</dbReference>
<accession>A0A1M6JA55</accession>
<gene>
    <name evidence="1" type="ORF">SAMN02745163_01963</name>
</gene>
<proteinExistence type="predicted"/>
<evidence type="ECO:0000313" key="2">
    <source>
        <dbReference type="Proteomes" id="UP000184310"/>
    </source>
</evidence>
<keyword evidence="2" id="KW-1185">Reference proteome</keyword>
<sequence>MEDIFYLSTKKINVKDINKIAEKVNVKSTFIPKTLDVLEIEYCDGITASWFNMSLCEFQEPEDEKFLNDNKIEAVFCISHHPRNLKIIMPHIKNVLKEYGGWIGNDNEKFQPWFNLENIESFEYQI</sequence>
<dbReference type="RefSeq" id="WP_072986515.1">
    <property type="nucleotide sequence ID" value="NZ_FQZB01000008.1"/>
</dbReference>
<dbReference type="EMBL" id="FQZB01000008">
    <property type="protein sequence ID" value="SHJ43586.1"/>
    <property type="molecule type" value="Genomic_DNA"/>
</dbReference>
<reference evidence="1 2" key="1">
    <citation type="submission" date="2016-11" db="EMBL/GenBank/DDBJ databases">
        <authorList>
            <person name="Jaros S."/>
            <person name="Januszkiewicz K."/>
            <person name="Wedrychowicz H."/>
        </authorList>
    </citation>
    <scope>NUCLEOTIDE SEQUENCE [LARGE SCALE GENOMIC DNA]</scope>
    <source>
        <strain evidence="1 2">DSM 21758</strain>
    </source>
</reference>
<dbReference type="AlphaFoldDB" id="A0A1M6JA55"/>
<dbReference type="STRING" id="1121302.SAMN02745163_01963"/>
<name>A0A1M6JA55_9CLOT</name>
<evidence type="ECO:0000313" key="1">
    <source>
        <dbReference type="EMBL" id="SHJ43586.1"/>
    </source>
</evidence>
<protein>
    <submittedName>
        <fullName evidence="1">Uncharacterized protein</fullName>
    </submittedName>
</protein>
<dbReference type="OrthoDB" id="2053647at2"/>
<organism evidence="1 2">
    <name type="scientific">Clostridium cavendishii DSM 21758</name>
    <dbReference type="NCBI Taxonomy" id="1121302"/>
    <lineage>
        <taxon>Bacteria</taxon>
        <taxon>Bacillati</taxon>
        <taxon>Bacillota</taxon>
        <taxon>Clostridia</taxon>
        <taxon>Eubacteriales</taxon>
        <taxon>Clostridiaceae</taxon>
        <taxon>Clostridium</taxon>
    </lineage>
</organism>